<reference evidence="1" key="1">
    <citation type="submission" date="2014-09" db="EMBL/GenBank/DDBJ databases">
        <authorList>
            <person name="Magalhaes I.L.F."/>
            <person name="Oliveira U."/>
            <person name="Santos F.R."/>
            <person name="Vidigal T.H.D.A."/>
            <person name="Brescovit A.D."/>
            <person name="Santos A.J."/>
        </authorList>
    </citation>
    <scope>NUCLEOTIDE SEQUENCE</scope>
    <source>
        <tissue evidence="1">Shoot tissue taken approximately 20 cm above the soil surface</tissue>
    </source>
</reference>
<reference evidence="1" key="2">
    <citation type="journal article" date="2015" name="Data Brief">
        <title>Shoot transcriptome of the giant reed, Arundo donax.</title>
        <authorList>
            <person name="Barrero R.A."/>
            <person name="Guerrero F.D."/>
            <person name="Moolhuijzen P."/>
            <person name="Goolsby J.A."/>
            <person name="Tidwell J."/>
            <person name="Bellgard S.E."/>
            <person name="Bellgard M.I."/>
        </authorList>
    </citation>
    <scope>NUCLEOTIDE SEQUENCE</scope>
    <source>
        <tissue evidence="1">Shoot tissue taken approximately 20 cm above the soil surface</tissue>
    </source>
</reference>
<sequence>MLVGVCSSRINAAHKTP</sequence>
<dbReference type="EMBL" id="GBRH01233104">
    <property type="protein sequence ID" value="JAD64791.1"/>
    <property type="molecule type" value="Transcribed_RNA"/>
</dbReference>
<accession>A0A0A9BN35</accession>
<dbReference type="AlphaFoldDB" id="A0A0A9BN35"/>
<organism evidence="1">
    <name type="scientific">Arundo donax</name>
    <name type="common">Giant reed</name>
    <name type="synonym">Donax arundinaceus</name>
    <dbReference type="NCBI Taxonomy" id="35708"/>
    <lineage>
        <taxon>Eukaryota</taxon>
        <taxon>Viridiplantae</taxon>
        <taxon>Streptophyta</taxon>
        <taxon>Embryophyta</taxon>
        <taxon>Tracheophyta</taxon>
        <taxon>Spermatophyta</taxon>
        <taxon>Magnoliopsida</taxon>
        <taxon>Liliopsida</taxon>
        <taxon>Poales</taxon>
        <taxon>Poaceae</taxon>
        <taxon>PACMAD clade</taxon>
        <taxon>Arundinoideae</taxon>
        <taxon>Arundineae</taxon>
        <taxon>Arundo</taxon>
    </lineage>
</organism>
<name>A0A0A9BN35_ARUDO</name>
<proteinExistence type="predicted"/>
<protein>
    <submittedName>
        <fullName evidence="1">Uncharacterized protein</fullName>
    </submittedName>
</protein>
<evidence type="ECO:0000313" key="1">
    <source>
        <dbReference type="EMBL" id="JAD64791.1"/>
    </source>
</evidence>